<dbReference type="EMBL" id="BARS01022365">
    <property type="protein sequence ID" value="GAG13378.1"/>
    <property type="molecule type" value="Genomic_DNA"/>
</dbReference>
<reference evidence="1" key="1">
    <citation type="journal article" date="2014" name="Front. Microbiol.">
        <title>High frequency of phylogenetically diverse reductive dehalogenase-homologous genes in deep subseafloor sedimentary metagenomes.</title>
        <authorList>
            <person name="Kawai M."/>
            <person name="Futagami T."/>
            <person name="Toyoda A."/>
            <person name="Takaki Y."/>
            <person name="Nishi S."/>
            <person name="Hori S."/>
            <person name="Arai W."/>
            <person name="Tsubouchi T."/>
            <person name="Morono Y."/>
            <person name="Uchiyama I."/>
            <person name="Ito T."/>
            <person name="Fujiyama A."/>
            <person name="Inagaki F."/>
            <person name="Takami H."/>
        </authorList>
    </citation>
    <scope>NUCLEOTIDE SEQUENCE</scope>
    <source>
        <strain evidence="1">Expedition CK06-06</strain>
    </source>
</reference>
<organism evidence="1">
    <name type="scientific">marine sediment metagenome</name>
    <dbReference type="NCBI Taxonomy" id="412755"/>
    <lineage>
        <taxon>unclassified sequences</taxon>
        <taxon>metagenomes</taxon>
        <taxon>ecological metagenomes</taxon>
    </lineage>
</organism>
<evidence type="ECO:0000313" key="1">
    <source>
        <dbReference type="EMBL" id="GAG13378.1"/>
    </source>
</evidence>
<proteinExistence type="predicted"/>
<feature type="non-terminal residue" evidence="1">
    <location>
        <position position="1"/>
    </location>
</feature>
<comment type="caution">
    <text evidence="1">The sequence shown here is derived from an EMBL/GenBank/DDBJ whole genome shotgun (WGS) entry which is preliminary data.</text>
</comment>
<dbReference type="AlphaFoldDB" id="X0VLK8"/>
<gene>
    <name evidence="1" type="ORF">S01H1_35772</name>
</gene>
<sequence length="31" mass="3324">NCIIFPPAMIDAGIRHNPANKSEDATTTLLV</sequence>
<name>X0VLK8_9ZZZZ</name>
<accession>X0VLK8</accession>
<protein>
    <submittedName>
        <fullName evidence="1">Uncharacterized protein</fullName>
    </submittedName>
</protein>